<keyword evidence="9" id="KW-1185">Reference proteome</keyword>
<keyword evidence="5" id="KW-0012">Acyltransferase</keyword>
<evidence type="ECO:0000256" key="2">
    <source>
        <dbReference type="ARBA" id="ARBA00022679"/>
    </source>
</evidence>
<evidence type="ECO:0000313" key="8">
    <source>
        <dbReference type="EMBL" id="MBC5695307.1"/>
    </source>
</evidence>
<keyword evidence="8" id="KW-0238">DNA-binding</keyword>
<dbReference type="PANTHER" id="PTHR11735">
    <property type="entry name" value="TRNA N6-ADENOSINE THREONYLCARBAMOYLTRANSFERASE"/>
    <property type="match status" value="1"/>
</dbReference>
<dbReference type="Pfam" id="PF00814">
    <property type="entry name" value="TsaD"/>
    <property type="match status" value="1"/>
</dbReference>
<evidence type="ECO:0000313" key="9">
    <source>
        <dbReference type="Proteomes" id="UP000641741"/>
    </source>
</evidence>
<dbReference type="EC" id="2.3.1.234" evidence="1"/>
<organism evidence="8 9">
    <name type="scientific">Agathobaculum hominis</name>
    <dbReference type="NCBI Taxonomy" id="2763014"/>
    <lineage>
        <taxon>Bacteria</taxon>
        <taxon>Bacillati</taxon>
        <taxon>Bacillota</taxon>
        <taxon>Clostridia</taxon>
        <taxon>Eubacteriales</taxon>
        <taxon>Butyricicoccaceae</taxon>
        <taxon>Agathobaculum</taxon>
    </lineage>
</organism>
<dbReference type="EMBL" id="JACOPK010000004">
    <property type="protein sequence ID" value="MBC5695307.1"/>
    <property type="molecule type" value="Genomic_DNA"/>
</dbReference>
<dbReference type="Proteomes" id="UP000641741">
    <property type="component" value="Unassembled WGS sequence"/>
</dbReference>
<dbReference type="Gene3D" id="3.30.420.40">
    <property type="match status" value="2"/>
</dbReference>
<feature type="domain" description="Gcp-like" evidence="7">
    <location>
        <begin position="86"/>
        <end position="299"/>
    </location>
</feature>
<reference evidence="8 9" key="1">
    <citation type="submission" date="2020-08" db="EMBL/GenBank/DDBJ databases">
        <title>Genome public.</title>
        <authorList>
            <person name="Liu C."/>
            <person name="Sun Q."/>
        </authorList>
    </citation>
    <scope>NUCLEOTIDE SEQUENCE [LARGE SCALE GENOMIC DNA]</scope>
    <source>
        <strain evidence="8 9">M2</strain>
    </source>
</reference>
<dbReference type="PRINTS" id="PR00789">
    <property type="entry name" value="OSIALOPTASE"/>
</dbReference>
<sequence>MPERFLGIDTSNYRTSAAVYDADSGEWCNRGSLLTVPEGAIGLRQSDALFQHTVHLHEKIEALPQGEVRAVGVSTRPRAVEGSYMPCFLAGKSVAHSAAHLLSVPLFEVSHQQGHIAAAALSAGRLDLLDSRFLAWHLSGGTSELLYVECGADGLPDCTCIGGTTDLAAGQLLDRAGALLELPFPSGAALDELALTAEPQKGFRPRVTDCRFSLSGMQNQVENKFKTEKPEDMARFALETVANAVIKATEQAKERYDVPVLCAGGVMASRVIRARMEKRFGSGVSFAEPTLSGDNAVGVAVLAARLYRKTGADGQ</sequence>
<comment type="catalytic activity">
    <reaction evidence="6">
        <text>L-threonylcarbamoyladenylate + adenosine(37) in tRNA = N(6)-L-threonylcarbamoyladenosine(37) in tRNA + AMP + H(+)</text>
        <dbReference type="Rhea" id="RHEA:37059"/>
        <dbReference type="Rhea" id="RHEA-COMP:10162"/>
        <dbReference type="Rhea" id="RHEA-COMP:10163"/>
        <dbReference type="ChEBI" id="CHEBI:15378"/>
        <dbReference type="ChEBI" id="CHEBI:73682"/>
        <dbReference type="ChEBI" id="CHEBI:74411"/>
        <dbReference type="ChEBI" id="CHEBI:74418"/>
        <dbReference type="ChEBI" id="CHEBI:456215"/>
        <dbReference type="EC" id="2.3.1.234"/>
    </reaction>
</comment>
<keyword evidence="2" id="KW-0808">Transferase</keyword>
<evidence type="ECO:0000256" key="6">
    <source>
        <dbReference type="ARBA" id="ARBA00048117"/>
    </source>
</evidence>
<dbReference type="GO" id="GO:0003677">
    <property type="term" value="F:DNA binding"/>
    <property type="evidence" value="ECO:0007669"/>
    <property type="project" value="UniProtKB-KW"/>
</dbReference>
<evidence type="ECO:0000256" key="5">
    <source>
        <dbReference type="ARBA" id="ARBA00023315"/>
    </source>
</evidence>
<dbReference type="PANTHER" id="PTHR11735:SF11">
    <property type="entry name" value="TRNA THREONYLCARBAMOYLADENOSINE BIOSYNTHESIS PROTEIN TSAB"/>
    <property type="match status" value="1"/>
</dbReference>
<evidence type="ECO:0000256" key="1">
    <source>
        <dbReference type="ARBA" id="ARBA00012156"/>
    </source>
</evidence>
<gene>
    <name evidence="8" type="ORF">H8S02_05025</name>
</gene>
<evidence type="ECO:0000256" key="4">
    <source>
        <dbReference type="ARBA" id="ARBA00022723"/>
    </source>
</evidence>
<dbReference type="InterPro" id="IPR000905">
    <property type="entry name" value="Gcp-like_dom"/>
</dbReference>
<accession>A0ABR7GLW8</accession>
<evidence type="ECO:0000259" key="7">
    <source>
        <dbReference type="Pfam" id="PF00814"/>
    </source>
</evidence>
<dbReference type="RefSeq" id="WP_186969591.1">
    <property type="nucleotide sequence ID" value="NZ_JACOPK010000004.1"/>
</dbReference>
<keyword evidence="3" id="KW-0819">tRNA processing</keyword>
<dbReference type="InterPro" id="IPR017861">
    <property type="entry name" value="KAE1/TsaD"/>
</dbReference>
<name>A0ABR7GLW8_9FIRM</name>
<keyword evidence="4" id="KW-0479">Metal-binding</keyword>
<evidence type="ECO:0000256" key="3">
    <source>
        <dbReference type="ARBA" id="ARBA00022694"/>
    </source>
</evidence>
<comment type="caution">
    <text evidence="8">The sequence shown here is derived from an EMBL/GenBank/DDBJ whole genome shotgun (WGS) entry which is preliminary data.</text>
</comment>
<proteinExistence type="predicted"/>
<protein>
    <recommendedName>
        <fullName evidence="1">N(6)-L-threonylcarbamoyladenine synthase</fullName>
        <ecNumber evidence="1">2.3.1.234</ecNumber>
    </recommendedName>
</protein>
<dbReference type="SUPFAM" id="SSF53067">
    <property type="entry name" value="Actin-like ATPase domain"/>
    <property type="match status" value="1"/>
</dbReference>
<dbReference type="InterPro" id="IPR043129">
    <property type="entry name" value="ATPase_NBD"/>
</dbReference>